<proteinExistence type="predicted"/>
<evidence type="ECO:0000313" key="8">
    <source>
        <dbReference type="Proteomes" id="UP000677668"/>
    </source>
</evidence>
<protein>
    <submittedName>
        <fullName evidence="7">Cobalamin B12-binding domain-containing protein</fullName>
    </submittedName>
</protein>
<name>A0ABX8AZ04_9BACT</name>
<evidence type="ECO:0000256" key="2">
    <source>
        <dbReference type="ARBA" id="ARBA00022628"/>
    </source>
</evidence>
<dbReference type="Proteomes" id="UP000677668">
    <property type="component" value="Chromosome 1"/>
</dbReference>
<dbReference type="InterPro" id="IPR006158">
    <property type="entry name" value="Cobalamin-bd"/>
</dbReference>
<dbReference type="PROSITE" id="PS51332">
    <property type="entry name" value="B12_BINDING"/>
    <property type="match status" value="1"/>
</dbReference>
<dbReference type="InterPro" id="IPR006159">
    <property type="entry name" value="Acid_CoA_mut_C"/>
</dbReference>
<evidence type="ECO:0000256" key="3">
    <source>
        <dbReference type="ARBA" id="ARBA00022723"/>
    </source>
</evidence>
<organism evidence="7 8">
    <name type="scientific">Chloracidobacterium sp. N</name>
    <dbReference type="NCBI Taxonomy" id="2821540"/>
    <lineage>
        <taxon>Bacteria</taxon>
        <taxon>Pseudomonadati</taxon>
        <taxon>Acidobacteriota</taxon>
        <taxon>Terriglobia</taxon>
        <taxon>Terriglobales</taxon>
        <taxon>Acidobacteriaceae</taxon>
        <taxon>Chloracidobacterium</taxon>
        <taxon>Chloracidobacterium aggregatum</taxon>
    </lineage>
</organism>
<evidence type="ECO:0000313" key="7">
    <source>
        <dbReference type="EMBL" id="QUV93939.1"/>
    </source>
</evidence>
<keyword evidence="3" id="KW-0479">Metal-binding</keyword>
<accession>A0ABX8AZ04</accession>
<dbReference type="EMBL" id="CP072642">
    <property type="protein sequence ID" value="QUV93939.1"/>
    <property type="molecule type" value="Genomic_DNA"/>
</dbReference>
<dbReference type="CDD" id="cd02071">
    <property type="entry name" value="MM_CoA_mut_B12_BD"/>
    <property type="match status" value="1"/>
</dbReference>
<keyword evidence="8" id="KW-1185">Reference proteome</keyword>
<dbReference type="NCBIfam" id="TIGR00640">
    <property type="entry name" value="acid_CoA_mut_C"/>
    <property type="match status" value="1"/>
</dbReference>
<keyword evidence="4" id="KW-0413">Isomerase</keyword>
<evidence type="ECO:0000256" key="1">
    <source>
        <dbReference type="ARBA" id="ARBA00001922"/>
    </source>
</evidence>
<feature type="domain" description="B12-binding" evidence="6">
    <location>
        <begin position="5"/>
        <end position="133"/>
    </location>
</feature>
<dbReference type="PANTHER" id="PTHR48101">
    <property type="entry name" value="METHYLMALONYL-COA MUTASE, MITOCHONDRIAL-RELATED"/>
    <property type="match status" value="1"/>
</dbReference>
<sequence length="139" mass="14916">MTERRLRILIAKPGLDGHDRGAKVIARALRDAGMEVIYTGLRQTPEQIVAAAVQEDVDAIGVSILSGAHMTLFPRILELMREQGIADIPLFGGGIIPDEDIPKLKAAGVDEIFTPGATMDAIIAYIQKRVGNRSEVAAS</sequence>
<reference evidence="7 8" key="1">
    <citation type="submission" date="2021-03" db="EMBL/GenBank/DDBJ databases">
        <title>Genomic and phenotypic characterization of Chloracidobacterium isolates provides evidence for multiple species.</title>
        <authorList>
            <person name="Saini M.K."/>
            <person name="Costas A.M.G."/>
            <person name="Tank M."/>
            <person name="Bryant D.A."/>
        </authorList>
    </citation>
    <scope>NUCLEOTIDE SEQUENCE [LARGE SCALE GENOMIC DNA]</scope>
    <source>
        <strain evidence="7 8">N</strain>
    </source>
</reference>
<keyword evidence="5" id="KW-0170">Cobalt</keyword>
<dbReference type="Gene3D" id="3.40.50.280">
    <property type="entry name" value="Cobalamin-binding domain"/>
    <property type="match status" value="1"/>
</dbReference>
<evidence type="ECO:0000259" key="6">
    <source>
        <dbReference type="PROSITE" id="PS51332"/>
    </source>
</evidence>
<dbReference type="InterPro" id="IPR036724">
    <property type="entry name" value="Cobalamin-bd_sf"/>
</dbReference>
<dbReference type="SUPFAM" id="SSF52242">
    <property type="entry name" value="Cobalamin (vitamin B12)-binding domain"/>
    <property type="match status" value="1"/>
</dbReference>
<dbReference type="RefSeq" id="WP_211422270.1">
    <property type="nucleotide sequence ID" value="NZ_CP072642.1"/>
</dbReference>
<evidence type="ECO:0000256" key="4">
    <source>
        <dbReference type="ARBA" id="ARBA00023235"/>
    </source>
</evidence>
<dbReference type="PANTHER" id="PTHR48101:SF3">
    <property type="entry name" value="COENZYME B12-DEPENDENT MUTASE"/>
    <property type="match status" value="1"/>
</dbReference>
<comment type="cofactor">
    <cofactor evidence="1">
        <name>adenosylcob(III)alamin</name>
        <dbReference type="ChEBI" id="CHEBI:18408"/>
    </cofactor>
</comment>
<gene>
    <name evidence="7" type="ORF">J8C05_00270</name>
</gene>
<keyword evidence="2" id="KW-0846">Cobalamin</keyword>
<evidence type="ECO:0000256" key="5">
    <source>
        <dbReference type="ARBA" id="ARBA00023285"/>
    </source>
</evidence>
<dbReference type="Pfam" id="PF02310">
    <property type="entry name" value="B12-binding"/>
    <property type="match status" value="1"/>
</dbReference>